<dbReference type="AlphaFoldDB" id="A0A377Z2C6"/>
<keyword evidence="1" id="KW-0012">Acyltransferase</keyword>
<protein>
    <submittedName>
        <fullName evidence="1">1-acyl-sn-glycerol-3-phosphate acyltransferase</fullName>
        <ecNumber evidence="1">2.3.1.51</ecNumber>
    </submittedName>
</protein>
<dbReference type="Proteomes" id="UP000254487">
    <property type="component" value="Unassembled WGS sequence"/>
</dbReference>
<proteinExistence type="predicted"/>
<dbReference type="EMBL" id="UGLW01000003">
    <property type="protein sequence ID" value="STU57135.1"/>
    <property type="molecule type" value="Genomic_DNA"/>
</dbReference>
<gene>
    <name evidence="1" type="primary">plsC_2</name>
    <name evidence="1" type="ORF">NCTC10313_01180</name>
</gene>
<dbReference type="GO" id="GO:0003841">
    <property type="term" value="F:1-acylglycerol-3-phosphate O-acyltransferase activity"/>
    <property type="evidence" value="ECO:0007669"/>
    <property type="project" value="UniProtKB-EC"/>
</dbReference>
<reference evidence="1 2" key="1">
    <citation type="submission" date="2018-06" db="EMBL/GenBank/DDBJ databases">
        <authorList>
            <consortium name="Pathogen Informatics"/>
            <person name="Doyle S."/>
        </authorList>
    </citation>
    <scope>NUCLEOTIDE SEQUENCE [LARGE SCALE GENOMIC DNA]</scope>
    <source>
        <strain evidence="1 2">NCTC10313</strain>
    </source>
</reference>
<name>A0A377Z2C6_KLEPO</name>
<evidence type="ECO:0000313" key="1">
    <source>
        <dbReference type="EMBL" id="STU57135.1"/>
    </source>
</evidence>
<sequence>MLPPVDTTQFGKDNVRALATHCRELMAAKIADLDNEVAEREAAGSNKTGNAANARVLLAETEFPFSFVSMSWS</sequence>
<dbReference type="EC" id="2.3.1.51" evidence="1"/>
<keyword evidence="1" id="KW-0808">Transferase</keyword>
<evidence type="ECO:0000313" key="2">
    <source>
        <dbReference type="Proteomes" id="UP000254487"/>
    </source>
</evidence>
<organism evidence="1 2">
    <name type="scientific">Klebsiella pneumoniae subsp. ozaenae</name>
    <dbReference type="NCBI Taxonomy" id="574"/>
    <lineage>
        <taxon>Bacteria</taxon>
        <taxon>Pseudomonadati</taxon>
        <taxon>Pseudomonadota</taxon>
        <taxon>Gammaproteobacteria</taxon>
        <taxon>Enterobacterales</taxon>
        <taxon>Enterobacteriaceae</taxon>
        <taxon>Klebsiella/Raoultella group</taxon>
        <taxon>Klebsiella</taxon>
        <taxon>Klebsiella pneumoniae complex</taxon>
    </lineage>
</organism>
<accession>A0A377Z2C6</accession>